<dbReference type="SMART" id="SM00086">
    <property type="entry name" value="PAC"/>
    <property type="match status" value="3"/>
</dbReference>
<dbReference type="PROSITE" id="PS50112">
    <property type="entry name" value="PAS"/>
    <property type="match status" value="1"/>
</dbReference>
<dbReference type="EMBL" id="QBMN01000035">
    <property type="protein sequence ID" value="PZO42988.1"/>
    <property type="molecule type" value="Genomic_DNA"/>
</dbReference>
<dbReference type="Pfam" id="PF00672">
    <property type="entry name" value="HAMP"/>
    <property type="match status" value="1"/>
</dbReference>
<dbReference type="Pfam" id="PF00990">
    <property type="entry name" value="GGDEF"/>
    <property type="match status" value="1"/>
</dbReference>
<evidence type="ECO:0000256" key="1">
    <source>
        <dbReference type="SAM" id="Phobius"/>
    </source>
</evidence>
<dbReference type="GO" id="GO:0016020">
    <property type="term" value="C:membrane"/>
    <property type="evidence" value="ECO:0007669"/>
    <property type="project" value="InterPro"/>
</dbReference>
<dbReference type="PROSITE" id="PS50113">
    <property type="entry name" value="PAC"/>
    <property type="match status" value="2"/>
</dbReference>
<accession>A0A2W4YIY2</accession>
<feature type="domain" description="PAC" evidence="3">
    <location>
        <begin position="215"/>
        <end position="282"/>
    </location>
</feature>
<feature type="domain" description="PAC" evidence="3">
    <location>
        <begin position="497"/>
        <end position="549"/>
    </location>
</feature>
<protein>
    <recommendedName>
        <fullName evidence="8">Diguanylate cyclase</fullName>
    </recommendedName>
</protein>
<dbReference type="InterPro" id="IPR013656">
    <property type="entry name" value="PAS_4"/>
</dbReference>
<keyword evidence="1" id="KW-0472">Membrane</keyword>
<dbReference type="SMART" id="SM00267">
    <property type="entry name" value="GGDEF"/>
    <property type="match status" value="1"/>
</dbReference>
<dbReference type="InterPro" id="IPR000160">
    <property type="entry name" value="GGDEF_dom"/>
</dbReference>
<dbReference type="PROSITE" id="PS50885">
    <property type="entry name" value="HAMP"/>
    <property type="match status" value="1"/>
</dbReference>
<dbReference type="InterPro" id="IPR001610">
    <property type="entry name" value="PAC"/>
</dbReference>
<comment type="caution">
    <text evidence="6">The sequence shown here is derived from an EMBL/GenBank/DDBJ whole genome shotgun (WGS) entry which is preliminary data.</text>
</comment>
<feature type="domain" description="PAS" evidence="2">
    <location>
        <begin position="421"/>
        <end position="466"/>
    </location>
</feature>
<feature type="domain" description="GGDEF" evidence="5">
    <location>
        <begin position="588"/>
        <end position="725"/>
    </location>
</feature>
<proteinExistence type="predicted"/>
<dbReference type="PROSITE" id="PS50887">
    <property type="entry name" value="GGDEF"/>
    <property type="match status" value="1"/>
</dbReference>
<dbReference type="PANTHER" id="PTHR44757">
    <property type="entry name" value="DIGUANYLATE CYCLASE DGCP"/>
    <property type="match status" value="1"/>
</dbReference>
<evidence type="ECO:0000259" key="2">
    <source>
        <dbReference type="PROSITE" id="PS50112"/>
    </source>
</evidence>
<evidence type="ECO:0000313" key="7">
    <source>
        <dbReference type="Proteomes" id="UP000249081"/>
    </source>
</evidence>
<feature type="transmembrane region" description="Helical" evidence="1">
    <location>
        <begin position="32"/>
        <end position="55"/>
    </location>
</feature>
<dbReference type="InterPro" id="IPR043128">
    <property type="entry name" value="Rev_trsase/Diguanyl_cyclase"/>
</dbReference>
<dbReference type="Pfam" id="PF08448">
    <property type="entry name" value="PAS_4"/>
    <property type="match status" value="3"/>
</dbReference>
<dbReference type="SUPFAM" id="SSF158472">
    <property type="entry name" value="HAMP domain-like"/>
    <property type="match status" value="1"/>
</dbReference>
<dbReference type="AlphaFoldDB" id="A0A2W4YIY2"/>
<dbReference type="FunFam" id="3.30.70.270:FF:000001">
    <property type="entry name" value="Diguanylate cyclase domain protein"/>
    <property type="match status" value="1"/>
</dbReference>
<dbReference type="Proteomes" id="UP000249081">
    <property type="component" value="Unassembled WGS sequence"/>
</dbReference>
<feature type="domain" description="HAMP" evidence="4">
    <location>
        <begin position="80"/>
        <end position="132"/>
    </location>
</feature>
<dbReference type="Gene3D" id="6.10.340.10">
    <property type="match status" value="1"/>
</dbReference>
<evidence type="ECO:0000259" key="3">
    <source>
        <dbReference type="PROSITE" id="PS50113"/>
    </source>
</evidence>
<dbReference type="SUPFAM" id="SSF55785">
    <property type="entry name" value="PYP-like sensor domain (PAS domain)"/>
    <property type="match status" value="3"/>
</dbReference>
<evidence type="ECO:0000259" key="5">
    <source>
        <dbReference type="PROSITE" id="PS50887"/>
    </source>
</evidence>
<dbReference type="SUPFAM" id="SSF55073">
    <property type="entry name" value="Nucleotide cyclase"/>
    <property type="match status" value="1"/>
</dbReference>
<evidence type="ECO:0000313" key="6">
    <source>
        <dbReference type="EMBL" id="PZO42988.1"/>
    </source>
</evidence>
<reference evidence="6 7" key="2">
    <citation type="submission" date="2018-06" db="EMBL/GenBank/DDBJ databases">
        <title>Metagenomic assembly of (sub)arctic Cyanobacteria and their associated microbiome from non-axenic cultures.</title>
        <authorList>
            <person name="Baurain D."/>
        </authorList>
    </citation>
    <scope>NUCLEOTIDE SEQUENCE [LARGE SCALE GENOMIC DNA]</scope>
    <source>
        <strain evidence="6">ULC041bin1</strain>
    </source>
</reference>
<dbReference type="InterPro" id="IPR003660">
    <property type="entry name" value="HAMP_dom"/>
</dbReference>
<dbReference type="InterPro" id="IPR000700">
    <property type="entry name" value="PAS-assoc_C"/>
</dbReference>
<dbReference type="InterPro" id="IPR035965">
    <property type="entry name" value="PAS-like_dom_sf"/>
</dbReference>
<reference evidence="7" key="1">
    <citation type="submission" date="2018-04" db="EMBL/GenBank/DDBJ databases">
        <authorList>
            <person name="Cornet L."/>
        </authorList>
    </citation>
    <scope>NUCLEOTIDE SEQUENCE [LARGE SCALE GENOMIC DNA]</scope>
</reference>
<evidence type="ECO:0000259" key="4">
    <source>
        <dbReference type="PROSITE" id="PS50885"/>
    </source>
</evidence>
<organism evidence="6 7">
    <name type="scientific">Shackletoniella antarctica</name>
    <dbReference type="NCBI Taxonomy" id="268115"/>
    <lineage>
        <taxon>Bacteria</taxon>
        <taxon>Bacillati</taxon>
        <taxon>Cyanobacteriota</taxon>
        <taxon>Cyanophyceae</taxon>
        <taxon>Oculatellales</taxon>
        <taxon>Oculatellaceae</taxon>
        <taxon>Shackletoniella</taxon>
    </lineage>
</organism>
<dbReference type="InterPro" id="IPR000014">
    <property type="entry name" value="PAS"/>
</dbReference>
<evidence type="ECO:0008006" key="8">
    <source>
        <dbReference type="Google" id="ProtNLM"/>
    </source>
</evidence>
<dbReference type="InterPro" id="IPR029787">
    <property type="entry name" value="Nucleotide_cyclase"/>
</dbReference>
<dbReference type="NCBIfam" id="TIGR00254">
    <property type="entry name" value="GGDEF"/>
    <property type="match status" value="1"/>
</dbReference>
<dbReference type="Gene3D" id="3.30.450.20">
    <property type="entry name" value="PAS domain"/>
    <property type="match status" value="3"/>
</dbReference>
<dbReference type="CDD" id="cd00130">
    <property type="entry name" value="PAS"/>
    <property type="match status" value="2"/>
</dbReference>
<dbReference type="SMART" id="SM00304">
    <property type="entry name" value="HAMP"/>
    <property type="match status" value="1"/>
</dbReference>
<dbReference type="PANTHER" id="PTHR44757:SF2">
    <property type="entry name" value="BIOFILM ARCHITECTURE MAINTENANCE PROTEIN MBAA"/>
    <property type="match status" value="1"/>
</dbReference>
<dbReference type="Gene3D" id="3.30.70.270">
    <property type="match status" value="1"/>
</dbReference>
<dbReference type="NCBIfam" id="TIGR00229">
    <property type="entry name" value="sensory_box"/>
    <property type="match status" value="2"/>
</dbReference>
<sequence>MLHLILPLEPVPKLPLYRLLSRLLRPFSLRTVLVAVFVLQIASLVGLLGFLTLYLGSWPVALLSLGAVGSSVVVGLAVVNRILQPIAQLRRAIQATAQGTWQTPLPVDHLDELGQLARAFNAMEAKLRDSFTELENLNYELQHLNGELQRSERRWRQFLDGIPLGIAVYDRRGQMVFASQQARVLLCLEDMPSVPSLSLEDTCIAYRASSGDRYPTVELPIAQALRGQPGWADDIELRPGNQAIPTEMATTPIFDQAGQVEYAIAAFQDITTRKQAQTLLANYSQTLERQVADRTAALRQAEATQRIILEAIPDLLVRFSGDGVCLDVMNAGAGDLIAIPDQQIGKPMGEVLPADMVAERMHYIRLALQTGQPQVYEYRFQAAKGWHYEEARIVPSGPNEVLAIVRDITERKRAEAEIASQRQFLQNVIDSIPSIIVVKDHHDRVQMANRASAALHGITPTDMVGKVDTDFNPNISAFEASQQHRIHQQVIDTQRPYQGEQAIIDQAGIRRWYQVVISPFQDADGMVNGVITNCIDITDRKGMETALTEANVTLERLATLDGLTHIPNRRRFDEYLEQEWQRLMREQQPLSLIMFDVDFFKPYNDCLGHQQGDEALIAIAAAATRSVKRAADLLARYGGEEFAVVLPNTSRAGAESVAKALQKEIAALQIVHPQSPVSAYLTVSIGIASVVPTANQAPEDLIAAADAALYQAKRRGRDRYWIRLI</sequence>
<feature type="transmembrane region" description="Helical" evidence="1">
    <location>
        <begin position="61"/>
        <end position="83"/>
    </location>
</feature>
<keyword evidence="1" id="KW-0812">Transmembrane</keyword>
<dbReference type="CDD" id="cd06225">
    <property type="entry name" value="HAMP"/>
    <property type="match status" value="1"/>
</dbReference>
<dbReference type="SMART" id="SM00091">
    <property type="entry name" value="PAS"/>
    <property type="match status" value="3"/>
</dbReference>
<dbReference type="GO" id="GO:0007165">
    <property type="term" value="P:signal transduction"/>
    <property type="evidence" value="ECO:0007669"/>
    <property type="project" value="InterPro"/>
</dbReference>
<name>A0A2W4YIY2_9CYAN</name>
<dbReference type="CDD" id="cd01949">
    <property type="entry name" value="GGDEF"/>
    <property type="match status" value="1"/>
</dbReference>
<dbReference type="InterPro" id="IPR052155">
    <property type="entry name" value="Biofilm_reg_signaling"/>
</dbReference>
<gene>
    <name evidence="6" type="ORF">DCF17_06930</name>
</gene>
<keyword evidence="1" id="KW-1133">Transmembrane helix</keyword>